<comment type="caution">
    <text evidence="2">The sequence shown here is derived from an EMBL/GenBank/DDBJ whole genome shotgun (WGS) entry which is preliminary data.</text>
</comment>
<reference evidence="2 3" key="1">
    <citation type="submission" date="2010-12" db="EMBL/GenBank/DDBJ databases">
        <authorList>
            <person name="Muzny D."/>
            <person name="Qin X."/>
            <person name="Deng J."/>
            <person name="Jiang H."/>
            <person name="Liu Y."/>
            <person name="Qu J."/>
            <person name="Song X.-Z."/>
            <person name="Zhang L."/>
            <person name="Thornton R."/>
            <person name="Coyle M."/>
            <person name="Francisco L."/>
            <person name="Jackson L."/>
            <person name="Javaid M."/>
            <person name="Korchina V."/>
            <person name="Kovar C."/>
            <person name="Mata R."/>
            <person name="Mathew T."/>
            <person name="Ngo R."/>
            <person name="Nguyen L."/>
            <person name="Nguyen N."/>
            <person name="Okwuonu G."/>
            <person name="Ongeri F."/>
            <person name="Pham C."/>
            <person name="Simmons D."/>
            <person name="Wilczek-Boney K."/>
            <person name="Hale W."/>
            <person name="Jakkamsetti A."/>
            <person name="Pham P."/>
            <person name="Ruth R."/>
            <person name="San Lucas F."/>
            <person name="Warren J."/>
            <person name="Zhang J."/>
            <person name="Zhao Z."/>
            <person name="Zhou C."/>
            <person name="Zhu D."/>
            <person name="Lee S."/>
            <person name="Bess C."/>
            <person name="Blankenburg K."/>
            <person name="Forbes L."/>
            <person name="Fu Q."/>
            <person name="Gubbala S."/>
            <person name="Hirani K."/>
            <person name="Jayaseelan J.C."/>
            <person name="Lara F."/>
            <person name="Munidasa M."/>
            <person name="Palculict T."/>
            <person name="Patil S."/>
            <person name="Pu L.-L."/>
            <person name="Saada N."/>
            <person name="Tang L."/>
            <person name="Weissenberger G."/>
            <person name="Zhu Y."/>
            <person name="Hemphill L."/>
            <person name="Shang Y."/>
            <person name="Youmans B."/>
            <person name="Ayvaz T."/>
            <person name="Ross M."/>
            <person name="Santibanez J."/>
            <person name="Aqrawi P."/>
            <person name="Gross S."/>
            <person name="Joshi V."/>
            <person name="Fowler G."/>
            <person name="Nazareth L."/>
            <person name="Reid J."/>
            <person name="Worley K."/>
            <person name="Petrosino J."/>
            <person name="Highlander S."/>
            <person name="Gibbs R."/>
        </authorList>
    </citation>
    <scope>NUCLEOTIDE SEQUENCE [LARGE SCALE GENOMIC DNA]</scope>
    <source>
        <strain evidence="2 3">ATCC 51599</strain>
    </source>
</reference>
<proteinExistence type="predicted"/>
<accession>E7RYE9</accession>
<protein>
    <submittedName>
        <fullName evidence="2">Uncharacterized protein</fullName>
    </submittedName>
</protein>
<dbReference type="AlphaFoldDB" id="E7RYE9"/>
<dbReference type="HOGENOM" id="CLU_2001009_0_0_4"/>
<keyword evidence="3" id="KW-1185">Reference proteome</keyword>
<evidence type="ECO:0000313" key="3">
    <source>
        <dbReference type="Proteomes" id="UP000011021"/>
    </source>
</evidence>
<organism evidence="2 3">
    <name type="scientific">Lautropia mirabilis ATCC 51599</name>
    <dbReference type="NCBI Taxonomy" id="887898"/>
    <lineage>
        <taxon>Bacteria</taxon>
        <taxon>Pseudomonadati</taxon>
        <taxon>Pseudomonadota</taxon>
        <taxon>Betaproteobacteria</taxon>
        <taxon>Burkholderiales</taxon>
        <taxon>Burkholderiaceae</taxon>
        <taxon>Lautropia</taxon>
    </lineage>
</organism>
<feature type="region of interest" description="Disordered" evidence="1">
    <location>
        <begin position="1"/>
        <end position="33"/>
    </location>
</feature>
<evidence type="ECO:0000313" key="2">
    <source>
        <dbReference type="EMBL" id="EFV94553.1"/>
    </source>
</evidence>
<dbReference type="Proteomes" id="UP000011021">
    <property type="component" value="Unassembled WGS sequence"/>
</dbReference>
<gene>
    <name evidence="2" type="ORF">HMPREF0551_1713</name>
</gene>
<evidence type="ECO:0000256" key="1">
    <source>
        <dbReference type="SAM" id="MobiDB-lite"/>
    </source>
</evidence>
<name>E7RYE9_9BURK</name>
<dbReference type="EMBL" id="AEQP01000016">
    <property type="protein sequence ID" value="EFV94553.1"/>
    <property type="molecule type" value="Genomic_DNA"/>
</dbReference>
<sequence length="124" mass="13955">MRASSSVPQLPLPPLSCDHDEPRVPPPSQQPCDVRELPSLLPQQPQGPMHASRWHDGLWLQQQPSCCAWPLRHGRRSSWLPPSSWWLLPSVTPKQGNSIGDQCLHRLHAMHHQPRAISDGPIIT</sequence>